<dbReference type="PATRIC" id="fig|253.9.peg.2310"/>
<gene>
    <name evidence="1" type="ORF">AOB46_05045</name>
</gene>
<name>A0A0N0ZVU8_CHRID</name>
<dbReference type="EMBL" id="LJOD01000002">
    <property type="protein sequence ID" value="KPE52248.1"/>
    <property type="molecule type" value="Genomic_DNA"/>
</dbReference>
<evidence type="ECO:0000313" key="1">
    <source>
        <dbReference type="EMBL" id="KPE52248.1"/>
    </source>
</evidence>
<protein>
    <submittedName>
        <fullName evidence="1">Uncharacterized protein</fullName>
    </submittedName>
</protein>
<dbReference type="AlphaFoldDB" id="A0A0N0ZVU8"/>
<reference evidence="1 2" key="1">
    <citation type="journal article" date="2015" name="Genom Data">
        <title>Draft genome sequence of a multidrug-resistant Chryseobacterium indologenes isolate from Malaysia.</title>
        <authorList>
            <person name="Yu C.Y."/>
            <person name="Ang G.Y."/>
            <person name="Cheng H.J."/>
            <person name="Cheong Y.M."/>
            <person name="Yin W.F."/>
            <person name="Chan K.G."/>
        </authorList>
    </citation>
    <scope>NUCLEOTIDE SEQUENCE [LARGE SCALE GENOMIC DNA]</scope>
    <source>
        <strain evidence="1 2">CI_885</strain>
    </source>
</reference>
<reference evidence="2" key="2">
    <citation type="submission" date="2015-09" db="EMBL/GenBank/DDBJ databases">
        <title>Draft genome sequence of a multidrug-resistant Chryseobacterium indologenes isolate from Malaysia.</title>
        <authorList>
            <person name="Yu C.Y."/>
            <person name="Ang G.Y."/>
            <person name="Chan K.-G."/>
        </authorList>
    </citation>
    <scope>NUCLEOTIDE SEQUENCE [LARGE SCALE GENOMIC DNA]</scope>
    <source>
        <strain evidence="2">CI_885</strain>
    </source>
</reference>
<comment type="caution">
    <text evidence="1">The sequence shown here is derived from an EMBL/GenBank/DDBJ whole genome shotgun (WGS) entry which is preliminary data.</text>
</comment>
<organism evidence="1 2">
    <name type="scientific">Chryseobacterium indologenes</name>
    <name type="common">Flavobacterium indologenes</name>
    <dbReference type="NCBI Taxonomy" id="253"/>
    <lineage>
        <taxon>Bacteria</taxon>
        <taxon>Pseudomonadati</taxon>
        <taxon>Bacteroidota</taxon>
        <taxon>Flavobacteriia</taxon>
        <taxon>Flavobacteriales</taxon>
        <taxon>Weeksellaceae</taxon>
        <taxon>Chryseobacterium group</taxon>
        <taxon>Chryseobacterium</taxon>
    </lineage>
</organism>
<sequence length="92" mass="10889">MEEGGWKLILVIGIESLRKIKYNKNRSIFVVNDFHNFPLPSSSFKPAYIRYSYPELRLITKRNSINYCKSDIFQFFFIVNMSNPLDKKTGFL</sequence>
<accession>A0A0N0ZVU8</accession>
<evidence type="ECO:0000313" key="2">
    <source>
        <dbReference type="Proteomes" id="UP000037953"/>
    </source>
</evidence>
<dbReference type="RefSeq" id="WP_062696984.1">
    <property type="nucleotide sequence ID" value="NZ_LJOD01000002.1"/>
</dbReference>
<dbReference type="Proteomes" id="UP000037953">
    <property type="component" value="Unassembled WGS sequence"/>
</dbReference>
<proteinExistence type="predicted"/>